<evidence type="ECO:0000313" key="1">
    <source>
        <dbReference type="EMBL" id="VAW31382.1"/>
    </source>
</evidence>
<organism evidence="1">
    <name type="scientific">hydrothermal vent metagenome</name>
    <dbReference type="NCBI Taxonomy" id="652676"/>
    <lineage>
        <taxon>unclassified sequences</taxon>
        <taxon>metagenomes</taxon>
        <taxon>ecological metagenomes</taxon>
    </lineage>
</organism>
<dbReference type="EMBL" id="UOEU01000209">
    <property type="protein sequence ID" value="VAW31382.1"/>
    <property type="molecule type" value="Genomic_DNA"/>
</dbReference>
<dbReference type="AlphaFoldDB" id="A0A3B0UY30"/>
<accession>A0A3B0UY30</accession>
<proteinExistence type="predicted"/>
<reference evidence="1" key="1">
    <citation type="submission" date="2018-06" db="EMBL/GenBank/DDBJ databases">
        <authorList>
            <person name="Zhirakovskaya E."/>
        </authorList>
    </citation>
    <scope>NUCLEOTIDE SEQUENCE</scope>
</reference>
<protein>
    <submittedName>
        <fullName evidence="1">Uncharacterized protein</fullName>
    </submittedName>
</protein>
<name>A0A3B0UY30_9ZZZZ</name>
<sequence length="134" mass="14671">MILGFFCLLTLLLTACLTSTIDIKGEIEPEPIVGEIVTLRIEVVSEKFSGDGEISIQMNDEINFVAGGPGWQKTLVTHETSTGAQTLEIFVWRGHIEANEPQIQEVSICVTQPGEWVIFLSAGVFIGLLTKHLT</sequence>
<gene>
    <name evidence="1" type="ORF">MNBD_CHLOROFLEXI01-4064</name>
</gene>